<sequence>MIIPSQNMTGERSSTAMMITRIVKPLLTL</sequence>
<dbReference type="EMBL" id="JAQIZT010000012">
    <property type="protein sequence ID" value="KAJ6977983.1"/>
    <property type="molecule type" value="Genomic_DNA"/>
</dbReference>
<evidence type="ECO:0000313" key="2">
    <source>
        <dbReference type="Proteomes" id="UP001164929"/>
    </source>
</evidence>
<comment type="caution">
    <text evidence="1">The sequence shown here is derived from an EMBL/GenBank/DDBJ whole genome shotgun (WGS) entry which is preliminary data.</text>
</comment>
<dbReference type="Proteomes" id="UP001164929">
    <property type="component" value="Chromosome 12"/>
</dbReference>
<gene>
    <name evidence="1" type="ORF">NC653_029778</name>
</gene>
<proteinExistence type="predicted"/>
<reference evidence="1" key="1">
    <citation type="journal article" date="2023" name="Mol. Ecol. Resour.">
        <title>Chromosome-level genome assembly of a triploid poplar Populus alba 'Berolinensis'.</title>
        <authorList>
            <person name="Chen S."/>
            <person name="Yu Y."/>
            <person name="Wang X."/>
            <person name="Wang S."/>
            <person name="Zhang T."/>
            <person name="Zhou Y."/>
            <person name="He R."/>
            <person name="Meng N."/>
            <person name="Wang Y."/>
            <person name="Liu W."/>
            <person name="Liu Z."/>
            <person name="Liu J."/>
            <person name="Guo Q."/>
            <person name="Huang H."/>
            <person name="Sederoff R.R."/>
            <person name="Wang G."/>
            <person name="Qu G."/>
            <person name="Chen S."/>
        </authorList>
    </citation>
    <scope>NUCLEOTIDE SEQUENCE</scope>
    <source>
        <strain evidence="1">SC-2020</strain>
    </source>
</reference>
<organism evidence="1 2">
    <name type="scientific">Populus alba x Populus x berolinensis</name>
    <dbReference type="NCBI Taxonomy" id="444605"/>
    <lineage>
        <taxon>Eukaryota</taxon>
        <taxon>Viridiplantae</taxon>
        <taxon>Streptophyta</taxon>
        <taxon>Embryophyta</taxon>
        <taxon>Tracheophyta</taxon>
        <taxon>Spermatophyta</taxon>
        <taxon>Magnoliopsida</taxon>
        <taxon>eudicotyledons</taxon>
        <taxon>Gunneridae</taxon>
        <taxon>Pentapetalae</taxon>
        <taxon>rosids</taxon>
        <taxon>fabids</taxon>
        <taxon>Malpighiales</taxon>
        <taxon>Salicaceae</taxon>
        <taxon>Saliceae</taxon>
        <taxon>Populus</taxon>
    </lineage>
</organism>
<evidence type="ECO:0000313" key="1">
    <source>
        <dbReference type="EMBL" id="KAJ6977983.1"/>
    </source>
</evidence>
<name>A0AAD6M301_9ROSI</name>
<protein>
    <submittedName>
        <fullName evidence="1">Uncharacterized protein</fullName>
    </submittedName>
</protein>
<accession>A0AAD6M301</accession>
<dbReference type="AlphaFoldDB" id="A0AAD6M301"/>
<keyword evidence="2" id="KW-1185">Reference proteome</keyword>